<dbReference type="InterPro" id="IPR025110">
    <property type="entry name" value="AMP-bd_C"/>
</dbReference>
<evidence type="ECO:0000313" key="3">
    <source>
        <dbReference type="EMBL" id="EFL28152.1"/>
    </source>
</evidence>
<protein>
    <submittedName>
        <fullName evidence="3">Putative AMP-binding enzyme</fullName>
    </submittedName>
</protein>
<dbReference type="InterPro" id="IPR042099">
    <property type="entry name" value="ANL_N_sf"/>
</dbReference>
<reference evidence="3 4" key="1">
    <citation type="submission" date="2009-02" db="EMBL/GenBank/DDBJ databases">
        <title>Annotation of Streptomyces hygroscopicus strain ATCC 53653.</title>
        <authorList>
            <consortium name="The Broad Institute Genome Sequencing Platform"/>
            <consortium name="Broad Institute Microbial Sequencing Center"/>
            <person name="Fischbach M."/>
            <person name="Godfrey P."/>
            <person name="Ward D."/>
            <person name="Young S."/>
            <person name="Zeng Q."/>
            <person name="Koehrsen M."/>
            <person name="Alvarado L."/>
            <person name="Berlin A.M."/>
            <person name="Bochicchio J."/>
            <person name="Borenstein D."/>
            <person name="Chapman S.B."/>
            <person name="Chen Z."/>
            <person name="Engels R."/>
            <person name="Freedman E."/>
            <person name="Gellesch M."/>
            <person name="Goldberg J."/>
            <person name="Griggs A."/>
            <person name="Gujja S."/>
            <person name="Heilman E.R."/>
            <person name="Heiman D.I."/>
            <person name="Hepburn T.A."/>
            <person name="Howarth C."/>
            <person name="Jen D."/>
            <person name="Larson L."/>
            <person name="Lewis B."/>
            <person name="Mehta T."/>
            <person name="Park D."/>
            <person name="Pearson M."/>
            <person name="Richards J."/>
            <person name="Roberts A."/>
            <person name="Saif S."/>
            <person name="Shea T.D."/>
            <person name="Shenoy N."/>
            <person name="Sisk P."/>
            <person name="Stolte C."/>
            <person name="Sykes S.N."/>
            <person name="Thomson T."/>
            <person name="Walk T."/>
            <person name="White J."/>
            <person name="Yandava C."/>
            <person name="Straight P."/>
            <person name="Clardy J."/>
            <person name="Hung D."/>
            <person name="Kolter R."/>
            <person name="Mekalanos J."/>
            <person name="Walker S."/>
            <person name="Walsh C.T."/>
            <person name="Wieland-Brown L.C."/>
            <person name="Haas B."/>
            <person name="Nusbaum C."/>
            <person name="Birren B."/>
        </authorList>
    </citation>
    <scope>NUCLEOTIDE SEQUENCE [LARGE SCALE GENOMIC DNA]</scope>
    <source>
        <strain evidence="3 4">ATCC 53653</strain>
    </source>
</reference>
<dbReference type="SUPFAM" id="SSF56801">
    <property type="entry name" value="Acetyl-CoA synthetase-like"/>
    <property type="match status" value="1"/>
</dbReference>
<dbReference type="HOGENOM" id="CLU_000022_2_12_11"/>
<evidence type="ECO:0000313" key="4">
    <source>
        <dbReference type="Proteomes" id="UP000003963"/>
    </source>
</evidence>
<dbReference type="Pfam" id="PF00501">
    <property type="entry name" value="AMP-binding"/>
    <property type="match status" value="1"/>
</dbReference>
<dbReference type="Gene3D" id="3.30.300.30">
    <property type="match status" value="1"/>
</dbReference>
<feature type="domain" description="AMP-binding enzyme C-terminal" evidence="2">
    <location>
        <begin position="468"/>
        <end position="544"/>
    </location>
</feature>
<feature type="domain" description="AMP-dependent synthetase/ligase" evidence="1">
    <location>
        <begin position="48"/>
        <end position="409"/>
    </location>
</feature>
<dbReference type="Gene3D" id="3.40.50.12780">
    <property type="entry name" value="N-terminal domain of ligase-like"/>
    <property type="match status" value="1"/>
</dbReference>
<name>D9WQL9_9ACTN</name>
<gene>
    <name evidence="3" type="ORF">SSOG_07866</name>
</gene>
<dbReference type="GO" id="GO:0043041">
    <property type="term" value="P:amino acid activation for nonribosomal peptide biosynthetic process"/>
    <property type="evidence" value="ECO:0007669"/>
    <property type="project" value="TreeGrafter"/>
</dbReference>
<dbReference type="EMBL" id="GG657754">
    <property type="protein sequence ID" value="EFL28152.1"/>
    <property type="molecule type" value="Genomic_DNA"/>
</dbReference>
<dbReference type="InterPro" id="IPR045851">
    <property type="entry name" value="AMP-bd_C_sf"/>
</dbReference>
<accession>D9WQL9</accession>
<dbReference type="STRING" id="457427.SSOG_07866"/>
<evidence type="ECO:0000259" key="1">
    <source>
        <dbReference type="Pfam" id="PF00501"/>
    </source>
</evidence>
<dbReference type="GO" id="GO:0005737">
    <property type="term" value="C:cytoplasm"/>
    <property type="evidence" value="ECO:0007669"/>
    <property type="project" value="TreeGrafter"/>
</dbReference>
<keyword evidence="4" id="KW-1185">Reference proteome</keyword>
<dbReference type="PROSITE" id="PS00455">
    <property type="entry name" value="AMP_BINDING"/>
    <property type="match status" value="1"/>
</dbReference>
<dbReference type="InterPro" id="IPR020845">
    <property type="entry name" value="AMP-binding_CS"/>
</dbReference>
<dbReference type="Pfam" id="PF13193">
    <property type="entry name" value="AMP-binding_C"/>
    <property type="match status" value="1"/>
</dbReference>
<dbReference type="AlphaFoldDB" id="D9WQL9"/>
<dbReference type="PANTHER" id="PTHR45527">
    <property type="entry name" value="NONRIBOSOMAL PEPTIDE SYNTHETASE"/>
    <property type="match status" value="1"/>
</dbReference>
<proteinExistence type="predicted"/>
<dbReference type="PANTHER" id="PTHR45527:SF1">
    <property type="entry name" value="FATTY ACID SYNTHASE"/>
    <property type="match status" value="1"/>
</dbReference>
<dbReference type="Proteomes" id="UP000003963">
    <property type="component" value="Unassembled WGS sequence"/>
</dbReference>
<dbReference type="InterPro" id="IPR000873">
    <property type="entry name" value="AMP-dep_synth/lig_dom"/>
</dbReference>
<sequence>MGRKWALLETAWHLLRRPESEGWRMSPNGARPARAHASVDNLRTYLLAAARKDPDRPAVIQAAADGGLETVSYGELQHRTDRCAEALDALGLDVGDRVILESDTEADAIATLLACATLGLPFTPVSPETPDERLLTIIDSAEPALYLQSARGQRTGIPETVGTARFGADGLTVERPPAPRVRRRRVVTPLDTAYITFTSGTTGRPKGVVMSHRGVIAFLRGAEAAELITSEDRVAGTAPLQFDFALFDIGFALSHGAALVPVPRDRLNWPRRFLSFLRDTGTTQVDAVPSAWRPVLRHEPDLLAELGEQGVLRRIAFSGEDFPLEELRALQELLPKVRFTNGYGATETMAASITEVPNPLPPGTERLSIGYAVAGAEMMLIGPDGRPVDEPGVLDEIYLRSPSLFSGYWNDPEATRAVVVPDPLDPRSGQRVFKTGDLATMGADGELYFHGRADSQVQIRGNRVELGEVERRIGQFTGVTGAVAMLLPRADGDPVLHAFVTRAPGGPAPDAKEVVAFCRAALPAYMIPQGVHVVDEFPLTVNGKVDRAALTALAAS</sequence>
<organism evidence="3 4">
    <name type="scientific">Streptomyces himastatinicus ATCC 53653</name>
    <dbReference type="NCBI Taxonomy" id="457427"/>
    <lineage>
        <taxon>Bacteria</taxon>
        <taxon>Bacillati</taxon>
        <taxon>Actinomycetota</taxon>
        <taxon>Actinomycetes</taxon>
        <taxon>Kitasatosporales</taxon>
        <taxon>Streptomycetaceae</taxon>
        <taxon>Streptomyces</taxon>
        <taxon>Streptomyces violaceusniger group</taxon>
    </lineage>
</organism>
<dbReference type="GO" id="GO:0031177">
    <property type="term" value="F:phosphopantetheine binding"/>
    <property type="evidence" value="ECO:0007669"/>
    <property type="project" value="TreeGrafter"/>
</dbReference>
<evidence type="ECO:0000259" key="2">
    <source>
        <dbReference type="Pfam" id="PF13193"/>
    </source>
</evidence>
<dbReference type="GO" id="GO:0044550">
    <property type="term" value="P:secondary metabolite biosynthetic process"/>
    <property type="evidence" value="ECO:0007669"/>
    <property type="project" value="TreeGrafter"/>
</dbReference>